<evidence type="ECO:0000256" key="3">
    <source>
        <dbReference type="ARBA" id="ARBA00022630"/>
    </source>
</evidence>
<proteinExistence type="inferred from homology"/>
<dbReference type="SUPFAM" id="SSF55469">
    <property type="entry name" value="FMN-dependent nitroreductase-like"/>
    <property type="match status" value="1"/>
</dbReference>
<keyword evidence="4 8" id="KW-0288">FMN</keyword>
<dbReference type="InterPro" id="IPR000415">
    <property type="entry name" value="Nitroreductase-like"/>
</dbReference>
<evidence type="ECO:0000256" key="6">
    <source>
        <dbReference type="ARBA" id="ARBA00023002"/>
    </source>
</evidence>
<evidence type="ECO:0000256" key="8">
    <source>
        <dbReference type="PIRNR" id="PIRNR000232"/>
    </source>
</evidence>
<dbReference type="EMBL" id="JBHSMF010000005">
    <property type="protein sequence ID" value="MFC5497043.1"/>
    <property type="molecule type" value="Genomic_DNA"/>
</dbReference>
<evidence type="ECO:0000256" key="7">
    <source>
        <dbReference type="ARBA" id="ARBA00023027"/>
    </source>
</evidence>
<name>A0ABW0NB05_9BURK</name>
<dbReference type="InterPro" id="IPR026021">
    <property type="entry name" value="YdjA-like"/>
</dbReference>
<dbReference type="PANTHER" id="PTHR43821:SF1">
    <property type="entry name" value="NAD(P)H NITROREDUCTASE YDJA-RELATED"/>
    <property type="match status" value="1"/>
</dbReference>
<sequence>MQAARAPATAAGAVDAASAGEWAAALIQSRCTVLPKRLAAPGPDRAQLAAILGAAAAAPDHGELLPWRFVLVPERARPALADVFEQSLLERDPAASPAQCAQAREKAFRAPVLLLAIAALGGAPEIPAAERLVSAGCALQNMLLMATALGFGSALTSGKALQSDGLRRLFALRRDEQALCFLSLGTVASSRPRRARPGMEQYVSELEVPS</sequence>
<dbReference type="Gene3D" id="3.40.109.10">
    <property type="entry name" value="NADH Oxidase"/>
    <property type="match status" value="1"/>
</dbReference>
<evidence type="ECO:0000256" key="5">
    <source>
        <dbReference type="ARBA" id="ARBA00022857"/>
    </source>
</evidence>
<comment type="cofactor">
    <cofactor evidence="1 8">
        <name>FMN</name>
        <dbReference type="ChEBI" id="CHEBI:58210"/>
    </cofactor>
</comment>
<reference evidence="11" key="1">
    <citation type="journal article" date="2019" name="Int. J. Syst. Evol. Microbiol.">
        <title>The Global Catalogue of Microorganisms (GCM) 10K type strain sequencing project: providing services to taxonomists for standard genome sequencing and annotation.</title>
        <authorList>
            <consortium name="The Broad Institute Genomics Platform"/>
            <consortium name="The Broad Institute Genome Sequencing Center for Infectious Disease"/>
            <person name="Wu L."/>
            <person name="Ma J."/>
        </authorList>
    </citation>
    <scope>NUCLEOTIDE SEQUENCE [LARGE SCALE GENOMIC DNA]</scope>
    <source>
        <strain evidence="11">CCUG 57401</strain>
    </source>
</reference>
<evidence type="ECO:0000313" key="10">
    <source>
        <dbReference type="EMBL" id="MFC5497043.1"/>
    </source>
</evidence>
<keyword evidence="11" id="KW-1185">Reference proteome</keyword>
<dbReference type="Proteomes" id="UP001596037">
    <property type="component" value="Unassembled WGS sequence"/>
</dbReference>
<dbReference type="EC" id="1.-.-.-" evidence="8"/>
<accession>A0ABW0NB05</accession>
<evidence type="ECO:0000256" key="4">
    <source>
        <dbReference type="ARBA" id="ARBA00022643"/>
    </source>
</evidence>
<evidence type="ECO:0000256" key="2">
    <source>
        <dbReference type="ARBA" id="ARBA00007118"/>
    </source>
</evidence>
<evidence type="ECO:0000259" key="9">
    <source>
        <dbReference type="Pfam" id="PF00881"/>
    </source>
</evidence>
<keyword evidence="7 8" id="KW-0520">NAD</keyword>
<feature type="domain" description="Nitroreductase" evidence="9">
    <location>
        <begin position="40"/>
        <end position="185"/>
    </location>
</feature>
<dbReference type="InterPro" id="IPR029479">
    <property type="entry name" value="Nitroreductase"/>
</dbReference>
<evidence type="ECO:0000256" key="1">
    <source>
        <dbReference type="ARBA" id="ARBA00001917"/>
    </source>
</evidence>
<keyword evidence="6 8" id="KW-0560">Oxidoreductase</keyword>
<comment type="caution">
    <text evidence="10">The sequence shown here is derived from an EMBL/GenBank/DDBJ whole genome shotgun (WGS) entry which is preliminary data.</text>
</comment>
<dbReference type="PANTHER" id="PTHR43821">
    <property type="entry name" value="NAD(P)H NITROREDUCTASE YDJA-RELATED"/>
    <property type="match status" value="1"/>
</dbReference>
<comment type="similarity">
    <text evidence="2 8">Belongs to the nitroreductase family.</text>
</comment>
<keyword evidence="5 8" id="KW-0521">NADP</keyword>
<evidence type="ECO:0000313" key="11">
    <source>
        <dbReference type="Proteomes" id="UP001596037"/>
    </source>
</evidence>
<dbReference type="RefSeq" id="WP_376849077.1">
    <property type="nucleotide sequence ID" value="NZ_JBHSMF010000005.1"/>
</dbReference>
<dbReference type="InterPro" id="IPR052530">
    <property type="entry name" value="NAD(P)H_nitroreductase"/>
</dbReference>
<protein>
    <recommendedName>
        <fullName evidence="8">Putative NAD(P)H nitroreductase</fullName>
        <ecNumber evidence="8">1.-.-.-</ecNumber>
    </recommendedName>
</protein>
<organism evidence="10 11">
    <name type="scientific">Caenimonas terrae</name>
    <dbReference type="NCBI Taxonomy" id="696074"/>
    <lineage>
        <taxon>Bacteria</taxon>
        <taxon>Pseudomonadati</taxon>
        <taxon>Pseudomonadota</taxon>
        <taxon>Betaproteobacteria</taxon>
        <taxon>Burkholderiales</taxon>
        <taxon>Comamonadaceae</taxon>
        <taxon>Caenimonas</taxon>
    </lineage>
</organism>
<keyword evidence="3 8" id="KW-0285">Flavoprotein</keyword>
<gene>
    <name evidence="10" type="ORF">ACFPOE_05820</name>
</gene>
<dbReference type="Pfam" id="PF00881">
    <property type="entry name" value="Nitroreductase"/>
    <property type="match status" value="1"/>
</dbReference>
<dbReference type="PIRSF" id="PIRSF000232">
    <property type="entry name" value="YdjA"/>
    <property type="match status" value="1"/>
</dbReference>